<proteinExistence type="inferred from homology"/>
<dbReference type="PANTHER" id="PTHR42711">
    <property type="entry name" value="ABC TRANSPORTER ATP-BINDING PROTEIN"/>
    <property type="match status" value="1"/>
</dbReference>
<name>A0A1H9Z9K5_9FIRM</name>
<feature type="domain" description="ABC transporter" evidence="5">
    <location>
        <begin position="2"/>
        <end position="227"/>
    </location>
</feature>
<dbReference type="Proteomes" id="UP000199800">
    <property type="component" value="Unassembled WGS sequence"/>
</dbReference>
<dbReference type="InterPro" id="IPR003593">
    <property type="entry name" value="AAA+_ATPase"/>
</dbReference>
<dbReference type="PROSITE" id="PS50893">
    <property type="entry name" value="ABC_TRANSPORTER_2"/>
    <property type="match status" value="1"/>
</dbReference>
<protein>
    <submittedName>
        <fullName evidence="6">ABC-2 type transport system ATP-binding protein</fullName>
    </submittedName>
</protein>
<evidence type="ECO:0000256" key="4">
    <source>
        <dbReference type="ARBA" id="ARBA00022840"/>
    </source>
</evidence>
<dbReference type="PANTHER" id="PTHR42711:SF5">
    <property type="entry name" value="ABC TRANSPORTER ATP-BINDING PROTEIN NATA"/>
    <property type="match status" value="1"/>
</dbReference>
<keyword evidence="2" id="KW-0813">Transport</keyword>
<sequence>MIKVDSLYVKYKDFCAVDGISLHIRENEIYGIIGMNGAGKTSTVECIEGLRKYESGEIRIGGLDPIRDRKKVHELIGIQLQDTSYQNNARVYELCELFSSFYKEPVPYKQLLEKMGLWEKRKNMVAKLSGGQRQKLSIVLAMIGKPKVLFLDELTTGLDPNSRHQMWDLLKELKEQGMTIVLISHFMDEVQAVCDRIAIMDKGKILIVGTIDEILKKYNLTQRMHFQCQSKQIFEMEKLPAVEKVEQEAGKCTVYGKGDDFVASVVSWLDSQKMEYSSLDIQKPDLEEVFLYLSGRTFENEEME</sequence>
<evidence type="ECO:0000256" key="3">
    <source>
        <dbReference type="ARBA" id="ARBA00022741"/>
    </source>
</evidence>
<keyword evidence="4 6" id="KW-0067">ATP-binding</keyword>
<gene>
    <name evidence="6" type="ORF">SAMN04487772_10342</name>
</gene>
<accession>A0A1H9Z9K5</accession>
<evidence type="ECO:0000256" key="2">
    <source>
        <dbReference type="ARBA" id="ARBA00022448"/>
    </source>
</evidence>
<dbReference type="SUPFAM" id="SSF52540">
    <property type="entry name" value="P-loop containing nucleoside triphosphate hydrolases"/>
    <property type="match status" value="1"/>
</dbReference>
<reference evidence="6 7" key="1">
    <citation type="submission" date="2016-10" db="EMBL/GenBank/DDBJ databases">
        <authorList>
            <person name="de Groot N.N."/>
        </authorList>
    </citation>
    <scope>NUCLEOTIDE SEQUENCE [LARGE SCALE GENOMIC DNA]</scope>
    <source>
        <strain evidence="6 7">DSM 1801</strain>
    </source>
</reference>
<dbReference type="CDD" id="cd03230">
    <property type="entry name" value="ABC_DR_subfamily_A"/>
    <property type="match status" value="1"/>
</dbReference>
<evidence type="ECO:0000313" key="6">
    <source>
        <dbReference type="EMBL" id="SES77544.1"/>
    </source>
</evidence>
<dbReference type="SMART" id="SM00382">
    <property type="entry name" value="AAA"/>
    <property type="match status" value="1"/>
</dbReference>
<dbReference type="InterPro" id="IPR050763">
    <property type="entry name" value="ABC_transporter_ATP-binding"/>
</dbReference>
<evidence type="ECO:0000256" key="1">
    <source>
        <dbReference type="ARBA" id="ARBA00005417"/>
    </source>
</evidence>
<dbReference type="GO" id="GO:0016887">
    <property type="term" value="F:ATP hydrolysis activity"/>
    <property type="evidence" value="ECO:0007669"/>
    <property type="project" value="InterPro"/>
</dbReference>
<dbReference type="InterPro" id="IPR017871">
    <property type="entry name" value="ABC_transporter-like_CS"/>
</dbReference>
<dbReference type="RefSeq" id="WP_092476052.1">
    <property type="nucleotide sequence ID" value="NZ_FOHN01000003.1"/>
</dbReference>
<dbReference type="InterPro" id="IPR027417">
    <property type="entry name" value="P-loop_NTPase"/>
</dbReference>
<evidence type="ECO:0000259" key="5">
    <source>
        <dbReference type="PROSITE" id="PS50893"/>
    </source>
</evidence>
<dbReference type="Pfam" id="PF00005">
    <property type="entry name" value="ABC_tran"/>
    <property type="match status" value="1"/>
</dbReference>
<dbReference type="PROSITE" id="PS00211">
    <property type="entry name" value="ABC_TRANSPORTER_1"/>
    <property type="match status" value="1"/>
</dbReference>
<evidence type="ECO:0000313" key="7">
    <source>
        <dbReference type="Proteomes" id="UP000199800"/>
    </source>
</evidence>
<comment type="similarity">
    <text evidence="1">Belongs to the ABC transporter superfamily.</text>
</comment>
<dbReference type="InterPro" id="IPR003439">
    <property type="entry name" value="ABC_transporter-like_ATP-bd"/>
</dbReference>
<dbReference type="EMBL" id="FOHN01000003">
    <property type="protein sequence ID" value="SES77544.1"/>
    <property type="molecule type" value="Genomic_DNA"/>
</dbReference>
<dbReference type="OrthoDB" id="9804819at2"/>
<organism evidence="6 7">
    <name type="scientific">[Clostridium] polysaccharolyticum</name>
    <dbReference type="NCBI Taxonomy" id="29364"/>
    <lineage>
        <taxon>Bacteria</taxon>
        <taxon>Bacillati</taxon>
        <taxon>Bacillota</taxon>
        <taxon>Clostridia</taxon>
        <taxon>Lachnospirales</taxon>
        <taxon>Lachnospiraceae</taxon>
    </lineage>
</organism>
<dbReference type="Gene3D" id="3.40.50.300">
    <property type="entry name" value="P-loop containing nucleotide triphosphate hydrolases"/>
    <property type="match status" value="1"/>
</dbReference>
<keyword evidence="7" id="KW-1185">Reference proteome</keyword>
<dbReference type="AlphaFoldDB" id="A0A1H9Z9K5"/>
<dbReference type="STRING" id="29364.SAMN04487772_10342"/>
<keyword evidence="3" id="KW-0547">Nucleotide-binding</keyword>
<dbReference type="GO" id="GO:0005524">
    <property type="term" value="F:ATP binding"/>
    <property type="evidence" value="ECO:0007669"/>
    <property type="project" value="UniProtKB-KW"/>
</dbReference>